<dbReference type="RefSeq" id="WP_201156974.1">
    <property type="nucleotide sequence ID" value="NZ_NHSD01000218.1"/>
</dbReference>
<evidence type="ECO:0000313" key="2">
    <source>
        <dbReference type="EMBL" id="MBK5927212.1"/>
    </source>
</evidence>
<comment type="caution">
    <text evidence="2">The sequence shown here is derived from an EMBL/GenBank/DDBJ whole genome shotgun (WGS) entry which is preliminary data.</text>
</comment>
<dbReference type="Proteomes" id="UP000706333">
    <property type="component" value="Unassembled WGS sequence"/>
</dbReference>
<dbReference type="AlphaFoldDB" id="A0A934WIU1"/>
<evidence type="ECO:0000256" key="1">
    <source>
        <dbReference type="SAM" id="SignalP"/>
    </source>
</evidence>
<protein>
    <submittedName>
        <fullName evidence="2">Uncharacterized protein</fullName>
    </submittedName>
</protein>
<keyword evidence="1" id="KW-0732">Signal</keyword>
<reference evidence="2" key="2">
    <citation type="journal article" date="2020" name="Microorganisms">
        <title>Osmotic Adaptation and Compatible Solute Biosynthesis of Phototrophic Bacteria as Revealed from Genome Analyses.</title>
        <authorList>
            <person name="Imhoff J.F."/>
            <person name="Rahn T."/>
            <person name="Kunzel S."/>
            <person name="Keller A."/>
            <person name="Neulinger S.C."/>
        </authorList>
    </citation>
    <scope>NUCLEOTIDE SEQUENCE</scope>
    <source>
        <strain evidence="2">LMG 28126</strain>
    </source>
</reference>
<keyword evidence="3" id="KW-1185">Reference proteome</keyword>
<evidence type="ECO:0000313" key="3">
    <source>
        <dbReference type="Proteomes" id="UP000706333"/>
    </source>
</evidence>
<reference evidence="2" key="1">
    <citation type="submission" date="2017-05" db="EMBL/GenBank/DDBJ databases">
        <authorList>
            <person name="Imhoff J.F."/>
            <person name="Rahn T."/>
            <person name="Kuenzel S."/>
            <person name="Neulinger S.C."/>
        </authorList>
    </citation>
    <scope>NUCLEOTIDE SEQUENCE</scope>
    <source>
        <strain evidence="2">LMG 28126</strain>
    </source>
</reference>
<proteinExistence type="predicted"/>
<feature type="signal peptide" evidence="1">
    <location>
        <begin position="1"/>
        <end position="26"/>
    </location>
</feature>
<organism evidence="2 3">
    <name type="scientific">Rhodobaculum claviforme</name>
    <dbReference type="NCBI Taxonomy" id="1549854"/>
    <lineage>
        <taxon>Bacteria</taxon>
        <taxon>Pseudomonadati</taxon>
        <taxon>Pseudomonadota</taxon>
        <taxon>Alphaproteobacteria</taxon>
        <taxon>Rhodobacterales</taxon>
        <taxon>Paracoccaceae</taxon>
        <taxon>Rhodobaculum</taxon>
    </lineage>
</organism>
<gene>
    <name evidence="2" type="ORF">CCR87_07635</name>
</gene>
<sequence length="173" mass="18687">MCAQVVTGFRAAVAASVMVMAGWNGAAVAAQPDLQAAAMRTPAPVHIRNHRGGFLPHIVAEMQSLVRSGAEVRIDGGFCFSACTVFLASDRVCVAPWTQFGFHAPSNPQTRRKLTGQAFEHATRHVARYYNPQLARWWMNEGRHTRQGLAMLTGADLIAMGYRACSSQGVTSG</sequence>
<accession>A0A934WIU1</accession>
<name>A0A934WIU1_9RHOB</name>
<feature type="chain" id="PRO_5036677994" evidence="1">
    <location>
        <begin position="27"/>
        <end position="173"/>
    </location>
</feature>
<dbReference type="EMBL" id="NHSD01000218">
    <property type="protein sequence ID" value="MBK5927212.1"/>
    <property type="molecule type" value="Genomic_DNA"/>
</dbReference>